<dbReference type="GO" id="GO:0016567">
    <property type="term" value="P:protein ubiquitination"/>
    <property type="evidence" value="ECO:0007669"/>
    <property type="project" value="UniProtKB-UniPathway"/>
</dbReference>
<evidence type="ECO:0000256" key="5">
    <source>
        <dbReference type="PROSITE-ProRule" id="PRU00207"/>
    </source>
</evidence>
<comment type="similarity">
    <text evidence="4">Belongs to the sel-1 family.</text>
</comment>
<accession>A0A0V0R0B9</accession>
<keyword evidence="3 5" id="KW-0862">Zinc</keyword>
<dbReference type="GO" id="GO:0008270">
    <property type="term" value="F:zinc ion binding"/>
    <property type="evidence" value="ECO:0007669"/>
    <property type="project" value="UniProtKB-KW"/>
</dbReference>
<evidence type="ECO:0000256" key="1">
    <source>
        <dbReference type="ARBA" id="ARBA00022723"/>
    </source>
</evidence>
<feature type="domain" description="SIAH-type" evidence="9">
    <location>
        <begin position="156"/>
        <end position="218"/>
    </location>
</feature>
<dbReference type="PROSITE" id="PS50089">
    <property type="entry name" value="ZF_RING_2"/>
    <property type="match status" value="1"/>
</dbReference>
<evidence type="ECO:0000256" key="4">
    <source>
        <dbReference type="ARBA" id="ARBA00038101"/>
    </source>
</evidence>
<feature type="domain" description="RING-type" evidence="7">
    <location>
        <begin position="90"/>
        <end position="134"/>
    </location>
</feature>
<dbReference type="AlphaFoldDB" id="A0A0V0R0B9"/>
<keyword evidence="6" id="KW-0175">Coiled coil</keyword>
<dbReference type="InterPro" id="IPR050767">
    <property type="entry name" value="Sel1_AlgK"/>
</dbReference>
<dbReference type="EMBL" id="LDAU01000077">
    <property type="protein sequence ID" value="KRX07977.1"/>
    <property type="molecule type" value="Genomic_DNA"/>
</dbReference>
<dbReference type="InterPro" id="IPR011990">
    <property type="entry name" value="TPR-like_helical_dom_sf"/>
</dbReference>
<evidence type="ECO:0000259" key="8">
    <source>
        <dbReference type="PROSITE" id="PS50145"/>
    </source>
</evidence>
<dbReference type="InterPro" id="IPR001841">
    <property type="entry name" value="Znf_RING"/>
</dbReference>
<dbReference type="Gene3D" id="1.25.40.10">
    <property type="entry name" value="Tetratricopeptide repeat domain"/>
    <property type="match status" value="1"/>
</dbReference>
<protein>
    <submittedName>
        <fullName evidence="10">TRAF-like protein</fullName>
    </submittedName>
</protein>
<evidence type="ECO:0000259" key="9">
    <source>
        <dbReference type="PROSITE" id="PS51081"/>
    </source>
</evidence>
<keyword evidence="2 5" id="KW-0863">Zinc-finger</keyword>
<dbReference type="PROSITE" id="PS51081">
    <property type="entry name" value="ZF_SIAH"/>
    <property type="match status" value="1"/>
</dbReference>
<evidence type="ECO:0000313" key="11">
    <source>
        <dbReference type="Proteomes" id="UP000054937"/>
    </source>
</evidence>
<dbReference type="SMART" id="SM00671">
    <property type="entry name" value="SEL1"/>
    <property type="match status" value="4"/>
</dbReference>
<feature type="domain" description="TRAF-type" evidence="8">
    <location>
        <begin position="182"/>
        <end position="226"/>
    </location>
</feature>
<gene>
    <name evidence="10" type="ORF">PPERSA_10612</name>
</gene>
<proteinExistence type="inferred from homology"/>
<dbReference type="InterPro" id="IPR001293">
    <property type="entry name" value="Znf_TRAF"/>
</dbReference>
<comment type="caution">
    <text evidence="10">The sequence shown here is derived from an EMBL/GenBank/DDBJ whole genome shotgun (WGS) entry which is preliminary data.</text>
</comment>
<dbReference type="InterPro" id="IPR006597">
    <property type="entry name" value="Sel1-like"/>
</dbReference>
<feature type="coiled-coil region" evidence="6">
    <location>
        <begin position="318"/>
        <end position="345"/>
    </location>
</feature>
<name>A0A0V0R0B9_PSEPJ</name>
<dbReference type="OrthoDB" id="308043at2759"/>
<evidence type="ECO:0000256" key="2">
    <source>
        <dbReference type="ARBA" id="ARBA00022771"/>
    </source>
</evidence>
<evidence type="ECO:0000259" key="7">
    <source>
        <dbReference type="PROSITE" id="PS50089"/>
    </source>
</evidence>
<reference evidence="10 11" key="1">
    <citation type="journal article" date="2015" name="Sci. Rep.">
        <title>Genome of the facultative scuticociliatosis pathogen Pseudocohnilembus persalinus provides insight into its virulence through horizontal gene transfer.</title>
        <authorList>
            <person name="Xiong J."/>
            <person name="Wang G."/>
            <person name="Cheng J."/>
            <person name="Tian M."/>
            <person name="Pan X."/>
            <person name="Warren A."/>
            <person name="Jiang C."/>
            <person name="Yuan D."/>
            <person name="Miao W."/>
        </authorList>
    </citation>
    <scope>NUCLEOTIDE SEQUENCE [LARGE SCALE GENOMIC DNA]</scope>
    <source>
        <strain evidence="10">36N120E</strain>
    </source>
</reference>
<organism evidence="10 11">
    <name type="scientific">Pseudocohnilembus persalinus</name>
    <name type="common">Ciliate</name>
    <dbReference type="NCBI Taxonomy" id="266149"/>
    <lineage>
        <taxon>Eukaryota</taxon>
        <taxon>Sar</taxon>
        <taxon>Alveolata</taxon>
        <taxon>Ciliophora</taxon>
        <taxon>Intramacronucleata</taxon>
        <taxon>Oligohymenophorea</taxon>
        <taxon>Scuticociliatia</taxon>
        <taxon>Philasterida</taxon>
        <taxon>Pseudocohnilembidae</taxon>
        <taxon>Pseudocohnilembus</taxon>
    </lineage>
</organism>
<dbReference type="UniPathway" id="UPA00143"/>
<dbReference type="Gene3D" id="3.30.40.10">
    <property type="entry name" value="Zinc/RING finger domain, C3HC4 (zinc finger)"/>
    <property type="match status" value="3"/>
</dbReference>
<keyword evidence="1 5" id="KW-0479">Metal-binding</keyword>
<keyword evidence="11" id="KW-1185">Reference proteome</keyword>
<dbReference type="PANTHER" id="PTHR11102">
    <property type="entry name" value="SEL-1-LIKE PROTEIN"/>
    <property type="match status" value="1"/>
</dbReference>
<dbReference type="Pfam" id="PF21361">
    <property type="entry name" value="Sina_ZnF"/>
    <property type="match status" value="1"/>
</dbReference>
<dbReference type="InterPro" id="IPR013010">
    <property type="entry name" value="Znf_SIAH"/>
</dbReference>
<evidence type="ECO:0000256" key="6">
    <source>
        <dbReference type="SAM" id="Coils"/>
    </source>
</evidence>
<evidence type="ECO:0000313" key="10">
    <source>
        <dbReference type="EMBL" id="KRX07977.1"/>
    </source>
</evidence>
<evidence type="ECO:0000256" key="3">
    <source>
        <dbReference type="ARBA" id="ARBA00022833"/>
    </source>
</evidence>
<dbReference type="Pfam" id="PF08238">
    <property type="entry name" value="Sel1"/>
    <property type="match status" value="5"/>
</dbReference>
<dbReference type="SUPFAM" id="SSF57850">
    <property type="entry name" value="RING/U-box"/>
    <property type="match status" value="1"/>
</dbReference>
<dbReference type="SUPFAM" id="SSF81901">
    <property type="entry name" value="HCP-like"/>
    <property type="match status" value="1"/>
</dbReference>
<sequence>MLSSGSSSQIDYQSLFVNDDFQNEENYGNQQILNFDLNNRNSQENQNSQDISFKQLKDKIQNEAQTHCFEASRIANIDPEKKTEFEDYQCQICLMDVINNPVQCPQCKCIFGYNCANKLFEMQSDQPPKCPSCKKIWLQNVDELKNRWIKNQIAKQFQIRCSFEQNGCKEQIRCSQDDLQEHENKCQYREIQCPDSVSGCKWKGLKKDLKGHEKKCPFFMILCVNCAKNPNEKQTFYMRKENHRQKCQNKLKKCHHCYKLFPNKILKEHVEDCDKRMYKCDICKKQFDKKSIQKHLEDKSCFMKGSVDQKFNQLMNFCMNQQKEIQKLSEKILEQEKKISSVNNKYVIEQKKMYFLMTMNTAISQKHAVPKQQALKLMRDLQNNIYHIHSLRELHNLVEANVPVKEIVINETDLGKYQKSLKSGTDFSRDIQFLKNLAGKEENVWSQFSLAFLYYYGDKQIPADLEEAIKLSKKLTEKKNAGGYWLLGKLCQIGEYVEQDEQFSFELYNKCFQEDFAPGINMLGYCYCNGIGVERDEKLGIIYYQLGAKLGFFTALFNLGCLYFNDEIIERNDFLGFKYCLRAAEKGCVNAMRKVEACYKNGEGVEVNIAEAECWDRKASEYETYFQ</sequence>
<dbReference type="SUPFAM" id="SSF49599">
    <property type="entry name" value="TRAF domain-like"/>
    <property type="match status" value="1"/>
</dbReference>
<dbReference type="Proteomes" id="UP000054937">
    <property type="component" value="Unassembled WGS sequence"/>
</dbReference>
<dbReference type="InParanoid" id="A0A0V0R0B9"/>
<dbReference type="InterPro" id="IPR013083">
    <property type="entry name" value="Znf_RING/FYVE/PHD"/>
</dbReference>
<dbReference type="GO" id="GO:0005737">
    <property type="term" value="C:cytoplasm"/>
    <property type="evidence" value="ECO:0007669"/>
    <property type="project" value="UniProtKB-ARBA"/>
</dbReference>
<dbReference type="PROSITE" id="PS50145">
    <property type="entry name" value="ZF_TRAF"/>
    <property type="match status" value="1"/>
</dbReference>
<feature type="zinc finger region" description="TRAF-type" evidence="5">
    <location>
        <begin position="182"/>
        <end position="226"/>
    </location>
</feature>
<dbReference type="PANTHER" id="PTHR11102:SF160">
    <property type="entry name" value="ERAD-ASSOCIATED E3 UBIQUITIN-PROTEIN LIGASE COMPONENT HRD3"/>
    <property type="match status" value="1"/>
</dbReference>